<organism evidence="10 11">
    <name type="scientific">Guptibacillus hwajinpoensis</name>
    <dbReference type="NCBI Taxonomy" id="208199"/>
    <lineage>
        <taxon>Bacteria</taxon>
        <taxon>Bacillati</taxon>
        <taxon>Bacillota</taxon>
        <taxon>Bacilli</taxon>
        <taxon>Bacillales</taxon>
        <taxon>Guptibacillaceae</taxon>
        <taxon>Guptibacillus</taxon>
    </lineage>
</organism>
<evidence type="ECO:0000256" key="2">
    <source>
        <dbReference type="ARBA" id="ARBA00013081"/>
    </source>
</evidence>
<keyword evidence="5" id="KW-0904">Protein phosphatase</keyword>
<evidence type="ECO:0000259" key="9">
    <source>
        <dbReference type="PROSITE" id="PS51746"/>
    </source>
</evidence>
<reference evidence="10" key="1">
    <citation type="submission" date="2015-06" db="EMBL/GenBank/DDBJ databases">
        <authorList>
            <person name="Liu B."/>
            <person name="Wang J."/>
            <person name="Zhu Y."/>
            <person name="Liu G."/>
            <person name="Chen Q."/>
            <person name="Zheng C."/>
            <person name="Che J."/>
            <person name="Ge C."/>
            <person name="Shi H."/>
            <person name="Pan Z."/>
            <person name="Liu X."/>
        </authorList>
    </citation>
    <scope>NUCLEOTIDE SEQUENCE [LARGE SCALE GENOMIC DNA]</scope>
    <source>
        <strain evidence="10">DSM 16346</strain>
    </source>
</reference>
<dbReference type="InterPro" id="IPR001932">
    <property type="entry name" value="PPM-type_phosphatase-like_dom"/>
</dbReference>
<proteinExistence type="predicted"/>
<name>A0A0J6D064_9BACL</name>
<dbReference type="GO" id="GO:0046872">
    <property type="term" value="F:metal ion binding"/>
    <property type="evidence" value="ECO:0007669"/>
    <property type="project" value="UniProtKB-KW"/>
</dbReference>
<accession>A0A0J6D064</accession>
<dbReference type="Pfam" id="PF13672">
    <property type="entry name" value="PP2C_2"/>
    <property type="match status" value="1"/>
</dbReference>
<dbReference type="InterPro" id="IPR015655">
    <property type="entry name" value="PP2C"/>
</dbReference>
<gene>
    <name evidence="10" type="ORF">AB986_05480</name>
</gene>
<protein>
    <recommendedName>
        <fullName evidence="2">protein-serine/threonine phosphatase</fullName>
        <ecNumber evidence="2">3.1.3.16</ecNumber>
    </recommendedName>
</protein>
<keyword evidence="6" id="KW-0464">Manganese</keyword>
<evidence type="ECO:0000256" key="6">
    <source>
        <dbReference type="ARBA" id="ARBA00023211"/>
    </source>
</evidence>
<dbReference type="STRING" id="157733.AB986_05480"/>
<feature type="domain" description="PPM-type phosphatase" evidence="9">
    <location>
        <begin position="2"/>
        <end position="242"/>
    </location>
</feature>
<dbReference type="OrthoDB" id="9801841at2"/>
<evidence type="ECO:0000313" key="10">
    <source>
        <dbReference type="EMBL" id="KMM38725.1"/>
    </source>
</evidence>
<evidence type="ECO:0000256" key="5">
    <source>
        <dbReference type="ARBA" id="ARBA00022912"/>
    </source>
</evidence>
<dbReference type="FunFam" id="3.60.40.10:FF:000002">
    <property type="entry name" value="Serine/threonine phosphatase stp"/>
    <property type="match status" value="1"/>
</dbReference>
<evidence type="ECO:0000256" key="4">
    <source>
        <dbReference type="ARBA" id="ARBA00022801"/>
    </source>
</evidence>
<dbReference type="PROSITE" id="PS51746">
    <property type="entry name" value="PPM_2"/>
    <property type="match status" value="1"/>
</dbReference>
<comment type="caution">
    <text evidence="10">The sequence shown here is derived from an EMBL/GenBank/DDBJ whole genome shotgun (WGS) entry which is preliminary data.</text>
</comment>
<comment type="cofactor">
    <cofactor evidence="1">
        <name>Mn(2+)</name>
        <dbReference type="ChEBI" id="CHEBI:29035"/>
    </cofactor>
</comment>
<evidence type="ECO:0000313" key="11">
    <source>
        <dbReference type="Proteomes" id="UP000035996"/>
    </source>
</evidence>
<dbReference type="Gene3D" id="3.60.40.10">
    <property type="entry name" value="PPM-type phosphatase domain"/>
    <property type="match status" value="1"/>
</dbReference>
<dbReference type="SUPFAM" id="SSF81606">
    <property type="entry name" value="PP2C-like"/>
    <property type="match status" value="1"/>
</dbReference>
<dbReference type="PATRIC" id="fig|157733.3.peg.3334"/>
<evidence type="ECO:0000256" key="3">
    <source>
        <dbReference type="ARBA" id="ARBA00022723"/>
    </source>
</evidence>
<dbReference type="AlphaFoldDB" id="A0A0J6D064"/>
<dbReference type="PANTHER" id="PTHR13832">
    <property type="entry name" value="PROTEIN PHOSPHATASE 2C"/>
    <property type="match status" value="1"/>
</dbReference>
<dbReference type="PANTHER" id="PTHR13832:SF860">
    <property type="entry name" value="PROTEIN PHOSPHATASE PHPP"/>
    <property type="match status" value="1"/>
</dbReference>
<dbReference type="InterPro" id="IPR036457">
    <property type="entry name" value="PPM-type-like_dom_sf"/>
</dbReference>
<keyword evidence="3" id="KW-0479">Metal-binding</keyword>
<comment type="catalytic activity">
    <reaction evidence="7">
        <text>O-phospho-L-seryl-[protein] + H2O = L-seryl-[protein] + phosphate</text>
        <dbReference type="Rhea" id="RHEA:20629"/>
        <dbReference type="Rhea" id="RHEA-COMP:9863"/>
        <dbReference type="Rhea" id="RHEA-COMP:11604"/>
        <dbReference type="ChEBI" id="CHEBI:15377"/>
        <dbReference type="ChEBI" id="CHEBI:29999"/>
        <dbReference type="ChEBI" id="CHEBI:43474"/>
        <dbReference type="ChEBI" id="CHEBI:83421"/>
        <dbReference type="EC" id="3.1.3.16"/>
    </reaction>
</comment>
<dbReference type="SMART" id="SM00332">
    <property type="entry name" value="PP2Cc"/>
    <property type="match status" value="1"/>
</dbReference>
<keyword evidence="4" id="KW-0378">Hydrolase</keyword>
<dbReference type="Proteomes" id="UP000035996">
    <property type="component" value="Unassembled WGS sequence"/>
</dbReference>
<dbReference type="EC" id="3.1.3.16" evidence="2"/>
<evidence type="ECO:0000256" key="1">
    <source>
        <dbReference type="ARBA" id="ARBA00001936"/>
    </source>
</evidence>
<dbReference type="NCBIfam" id="NF033484">
    <property type="entry name" value="Stp1_PP2C_phos"/>
    <property type="match status" value="1"/>
</dbReference>
<evidence type="ECO:0000256" key="8">
    <source>
        <dbReference type="ARBA" id="ARBA00048336"/>
    </source>
</evidence>
<keyword evidence="11" id="KW-1185">Reference proteome</keyword>
<dbReference type="CDD" id="cd00143">
    <property type="entry name" value="PP2Cc"/>
    <property type="match status" value="1"/>
</dbReference>
<dbReference type="RefSeq" id="WP_048309842.1">
    <property type="nucleotide sequence ID" value="NZ_CP119526.1"/>
</dbReference>
<dbReference type="SMART" id="SM00331">
    <property type="entry name" value="PP2C_SIG"/>
    <property type="match status" value="1"/>
</dbReference>
<sequence>MQAVTLTDQGQVRAYNEDSTNAVKNSLGEYLVVVADGMGGHKAGDVASALAVESLQLSWKEEEAGFRPGRAEAWLLHTIQQANETILSLSKEKPQYAGMGTTIVAAVCTNEFITIAHVGDSRAYLIGHDGLSQKTSDHSLVNELVKNGQLSEEEAEDHPRKNVLLRALGTDMNVKVDVHTFEWDEQDVALFCSDGLTNKVSDTELQDVLNSNQLLKEKVAKLIRLANEAGGEDNITAAIVENSPSSGSEV</sequence>
<dbReference type="GO" id="GO:0004722">
    <property type="term" value="F:protein serine/threonine phosphatase activity"/>
    <property type="evidence" value="ECO:0007669"/>
    <property type="project" value="UniProtKB-EC"/>
</dbReference>
<dbReference type="EMBL" id="LELK01000001">
    <property type="protein sequence ID" value="KMM38725.1"/>
    <property type="molecule type" value="Genomic_DNA"/>
</dbReference>
<comment type="catalytic activity">
    <reaction evidence="8">
        <text>O-phospho-L-threonyl-[protein] + H2O = L-threonyl-[protein] + phosphate</text>
        <dbReference type="Rhea" id="RHEA:47004"/>
        <dbReference type="Rhea" id="RHEA-COMP:11060"/>
        <dbReference type="Rhea" id="RHEA-COMP:11605"/>
        <dbReference type="ChEBI" id="CHEBI:15377"/>
        <dbReference type="ChEBI" id="CHEBI:30013"/>
        <dbReference type="ChEBI" id="CHEBI:43474"/>
        <dbReference type="ChEBI" id="CHEBI:61977"/>
        <dbReference type="EC" id="3.1.3.16"/>
    </reaction>
</comment>
<evidence type="ECO:0000256" key="7">
    <source>
        <dbReference type="ARBA" id="ARBA00047761"/>
    </source>
</evidence>